<reference evidence="17 18" key="1">
    <citation type="submission" date="2016-10" db="EMBL/GenBank/DDBJ databases">
        <authorList>
            <person name="de Groot N.N."/>
        </authorList>
    </citation>
    <scope>NUCLEOTIDE SEQUENCE [LARGE SCALE GENOMIC DNA]</scope>
    <source>
        <strain evidence="17 18">DSM 12130</strain>
    </source>
</reference>
<comment type="cofactor">
    <cofactor evidence="1">
        <name>Mg(2+)</name>
        <dbReference type="ChEBI" id="CHEBI:18420"/>
    </cofactor>
</comment>
<evidence type="ECO:0000313" key="18">
    <source>
        <dbReference type="Proteomes" id="UP000199073"/>
    </source>
</evidence>
<dbReference type="GO" id="GO:0046872">
    <property type="term" value="F:metal ion binding"/>
    <property type="evidence" value="ECO:0007669"/>
    <property type="project" value="UniProtKB-KW"/>
</dbReference>
<dbReference type="GO" id="GO:0004519">
    <property type="term" value="F:endonuclease activity"/>
    <property type="evidence" value="ECO:0007669"/>
    <property type="project" value="UniProtKB-KW"/>
</dbReference>
<feature type="domain" description="S1 motif" evidence="16">
    <location>
        <begin position="45"/>
        <end position="138"/>
    </location>
</feature>
<dbReference type="InterPro" id="IPR019307">
    <property type="entry name" value="RNA-bd_AU-1/RNase_E/G"/>
</dbReference>
<evidence type="ECO:0000259" key="16">
    <source>
        <dbReference type="SMART" id="SM00316"/>
    </source>
</evidence>
<dbReference type="GO" id="GO:0004540">
    <property type="term" value="F:RNA nuclease activity"/>
    <property type="evidence" value="ECO:0007669"/>
    <property type="project" value="InterPro"/>
</dbReference>
<dbReference type="CDD" id="cd04453">
    <property type="entry name" value="S1_RNase_E"/>
    <property type="match status" value="1"/>
</dbReference>
<dbReference type="Proteomes" id="UP000199073">
    <property type="component" value="Unassembled WGS sequence"/>
</dbReference>
<dbReference type="Gene3D" id="3.40.1260.20">
    <property type="entry name" value="Ribonuclease E, catalytic domain"/>
    <property type="match status" value="1"/>
</dbReference>
<dbReference type="GO" id="GO:0000049">
    <property type="term" value="F:tRNA binding"/>
    <property type="evidence" value="ECO:0007669"/>
    <property type="project" value="UniProtKB-KW"/>
</dbReference>
<keyword evidence="18" id="KW-1185">Reference proteome</keyword>
<keyword evidence="7" id="KW-0820">tRNA-binding</keyword>
<evidence type="ECO:0000256" key="12">
    <source>
        <dbReference type="ARBA" id="ARBA00022759"/>
    </source>
</evidence>
<dbReference type="GO" id="GO:0019843">
    <property type="term" value="F:rRNA binding"/>
    <property type="evidence" value="ECO:0007669"/>
    <property type="project" value="UniProtKB-KW"/>
</dbReference>
<evidence type="ECO:0000256" key="3">
    <source>
        <dbReference type="ARBA" id="ARBA00005663"/>
    </source>
</evidence>
<keyword evidence="9" id="KW-0540">Nuclease</keyword>
<dbReference type="GO" id="GO:0016787">
    <property type="term" value="F:hydrolase activity"/>
    <property type="evidence" value="ECO:0007669"/>
    <property type="project" value="UniProtKB-KW"/>
</dbReference>
<dbReference type="PANTHER" id="PTHR30001:SF0">
    <property type="entry name" value="RIBONUCLEASE G"/>
    <property type="match status" value="1"/>
</dbReference>
<keyword evidence="14" id="KW-0460">Magnesium</keyword>
<evidence type="ECO:0000256" key="6">
    <source>
        <dbReference type="ARBA" id="ARBA00022552"/>
    </source>
</evidence>
<organism evidence="17 18">
    <name type="scientific">Desulforhopalus singaporensis</name>
    <dbReference type="NCBI Taxonomy" id="91360"/>
    <lineage>
        <taxon>Bacteria</taxon>
        <taxon>Pseudomonadati</taxon>
        <taxon>Thermodesulfobacteriota</taxon>
        <taxon>Desulfobulbia</taxon>
        <taxon>Desulfobulbales</taxon>
        <taxon>Desulfocapsaceae</taxon>
        <taxon>Desulforhopalus</taxon>
    </lineage>
</organism>
<dbReference type="Gene3D" id="2.40.50.140">
    <property type="entry name" value="Nucleic acid-binding proteins"/>
    <property type="match status" value="1"/>
</dbReference>
<evidence type="ECO:0000256" key="5">
    <source>
        <dbReference type="ARBA" id="ARBA00022490"/>
    </source>
</evidence>
<evidence type="ECO:0000256" key="14">
    <source>
        <dbReference type="ARBA" id="ARBA00022842"/>
    </source>
</evidence>
<dbReference type="SMART" id="SM00316">
    <property type="entry name" value="S1"/>
    <property type="match status" value="1"/>
</dbReference>
<keyword evidence="13" id="KW-0378">Hydrolase</keyword>
<dbReference type="GO" id="GO:0005737">
    <property type="term" value="C:cytoplasm"/>
    <property type="evidence" value="ECO:0007669"/>
    <property type="project" value="UniProtKB-SubCell"/>
</dbReference>
<dbReference type="InterPro" id="IPR048583">
    <property type="entry name" value="RNase_E_G_thioredoxin-like"/>
</dbReference>
<gene>
    <name evidence="17" type="ORF">SAMN05660330_01665</name>
</gene>
<keyword evidence="10" id="KW-0479">Metal-binding</keyword>
<evidence type="ECO:0000256" key="7">
    <source>
        <dbReference type="ARBA" id="ARBA00022555"/>
    </source>
</evidence>
<evidence type="ECO:0000256" key="13">
    <source>
        <dbReference type="ARBA" id="ARBA00022801"/>
    </source>
</evidence>
<comment type="similarity">
    <text evidence="3">Belongs to the RNase E/G family. RNase G subfamily.</text>
</comment>
<comment type="subcellular location">
    <subcellularLocation>
        <location evidence="2">Cytoplasm</location>
    </subcellularLocation>
</comment>
<evidence type="ECO:0000313" key="17">
    <source>
        <dbReference type="EMBL" id="SDP04189.1"/>
    </source>
</evidence>
<dbReference type="SUPFAM" id="SSF50249">
    <property type="entry name" value="Nucleic acid-binding proteins"/>
    <property type="match status" value="1"/>
</dbReference>
<dbReference type="AlphaFoldDB" id="A0A1H0PHN7"/>
<dbReference type="GO" id="GO:0006364">
    <property type="term" value="P:rRNA processing"/>
    <property type="evidence" value="ECO:0007669"/>
    <property type="project" value="UniProtKB-KW"/>
</dbReference>
<evidence type="ECO:0000256" key="11">
    <source>
        <dbReference type="ARBA" id="ARBA00022730"/>
    </source>
</evidence>
<keyword evidence="11" id="KW-0699">rRNA-binding</keyword>
<dbReference type="STRING" id="91360.SAMN05660330_01665"/>
<protein>
    <recommendedName>
        <fullName evidence="4">Ribonuclease G</fullName>
    </recommendedName>
</protein>
<dbReference type="NCBIfam" id="TIGR00757">
    <property type="entry name" value="RNaseEG"/>
    <property type="match status" value="1"/>
</dbReference>
<dbReference type="InterPro" id="IPR004659">
    <property type="entry name" value="RNase_E/G"/>
</dbReference>
<evidence type="ECO:0000256" key="1">
    <source>
        <dbReference type="ARBA" id="ARBA00001946"/>
    </source>
</evidence>
<dbReference type="PANTHER" id="PTHR30001">
    <property type="entry name" value="RIBONUCLEASE"/>
    <property type="match status" value="1"/>
</dbReference>
<evidence type="ECO:0000256" key="4">
    <source>
        <dbReference type="ARBA" id="ARBA00017719"/>
    </source>
</evidence>
<dbReference type="EMBL" id="FNJI01000009">
    <property type="protein sequence ID" value="SDP04189.1"/>
    <property type="molecule type" value="Genomic_DNA"/>
</dbReference>
<keyword evidence="6" id="KW-0698">rRNA processing</keyword>
<dbReference type="InterPro" id="IPR003029">
    <property type="entry name" value="S1_domain"/>
</dbReference>
<evidence type="ECO:0000256" key="15">
    <source>
        <dbReference type="ARBA" id="ARBA00022884"/>
    </source>
</evidence>
<evidence type="ECO:0000256" key="9">
    <source>
        <dbReference type="ARBA" id="ARBA00022722"/>
    </source>
</evidence>
<keyword evidence="5" id="KW-0963">Cytoplasm</keyword>
<keyword evidence="8" id="KW-0819">tRNA processing</keyword>
<dbReference type="InterPro" id="IPR012340">
    <property type="entry name" value="NA-bd_OB-fold"/>
</dbReference>
<accession>A0A1H0PHN7</accession>
<name>A0A1H0PHN7_9BACT</name>
<dbReference type="Pfam" id="PF10150">
    <property type="entry name" value="RNase_E_G"/>
    <property type="match status" value="1"/>
</dbReference>
<evidence type="ECO:0000256" key="10">
    <source>
        <dbReference type="ARBA" id="ARBA00022723"/>
    </source>
</evidence>
<dbReference type="GO" id="GO:0008033">
    <property type="term" value="P:tRNA processing"/>
    <property type="evidence" value="ECO:0007669"/>
    <property type="project" value="UniProtKB-KW"/>
</dbReference>
<evidence type="ECO:0000256" key="8">
    <source>
        <dbReference type="ARBA" id="ARBA00022694"/>
    </source>
</evidence>
<proteinExistence type="inferred from homology"/>
<evidence type="ECO:0000256" key="2">
    <source>
        <dbReference type="ARBA" id="ARBA00004496"/>
    </source>
</evidence>
<keyword evidence="12" id="KW-0255">Endonuclease</keyword>
<keyword evidence="15" id="KW-0694">RNA-binding</keyword>
<dbReference type="Pfam" id="PF20833">
    <property type="entry name" value="RNase_E_G_Thio"/>
    <property type="match status" value="1"/>
</dbReference>
<sequence>MYYIRFFRMTTEILINATSYEVRLALVEDGNLSEYHMQRPTEKGLMGNIYKGRVVRVLPGMQAAFVDIGLERTGFLYVDDVCVPSNSPNFDPCITDCANTHVRSQGLHIEDLISEGQELLVQVSKDPIGTKGARLTCHITLPCRNLVFIPQTDHIGISRKIEDEELRNNLKQVIEEIRPKNSGFIVRTVAKDSSIEELEADMEFLMLLWESIIDKAENMETPSLIHEDLDITLRSIRDFFTTDVDSLVIDDPVAHRKLLDHVKTFAPQLLDKITLYQDSTPLFDAHNIEVEISRAIEKKVWLRSGGYIIIESTEALSVIDVNTGRYVGKNDLGATIFKTNMEAAVEIAYQLRLRNIGGIIIIDFIDMEDDTHREQLFETFREAVKKDKSRINILKLSEFGLVQMTRKRNSENLHQLMCEPCHYCSGEGMIKSRRTICYEIFRMISRNSQKHRGHTITLRVHPRIADLLQNEEEKTMATIEKGVNKRIVVAPSRDLHIEKYEIIWQS</sequence>